<feature type="domain" description="CheB-type methylesterase" evidence="5">
    <location>
        <begin position="49"/>
        <end position="234"/>
    </location>
</feature>
<dbReference type="InterPro" id="IPR000673">
    <property type="entry name" value="Sig_transdc_resp-reg_Me-estase"/>
</dbReference>
<dbReference type="EMBL" id="LJPT01000179">
    <property type="protein sequence ID" value="KPW43247.1"/>
    <property type="molecule type" value="Genomic_DNA"/>
</dbReference>
<reference evidence="6 7" key="1">
    <citation type="submission" date="2015-09" db="EMBL/GenBank/DDBJ databases">
        <title>Genome announcement of multiple Pseudomonas syringae strains.</title>
        <authorList>
            <person name="Thakur S."/>
            <person name="Wang P.W."/>
            <person name="Gong Y."/>
            <person name="Weir B.S."/>
            <person name="Guttman D.S."/>
        </authorList>
    </citation>
    <scope>NUCLEOTIDE SEQUENCE [LARGE SCALE GENOMIC DNA]</scope>
    <source>
        <strain evidence="6 7">ICMP4303</strain>
    </source>
</reference>
<evidence type="ECO:0000313" key="7">
    <source>
        <dbReference type="Proteomes" id="UP000050425"/>
    </source>
</evidence>
<gene>
    <name evidence="6" type="ORF">ALO88_100340</name>
</gene>
<feature type="active site" evidence="4">
    <location>
        <position position="181"/>
    </location>
</feature>
<keyword evidence="1 4" id="KW-0378">Hydrolase</keyword>
<keyword evidence="4" id="KW-0145">Chemotaxis</keyword>
<comment type="catalytic activity">
    <reaction evidence="3">
        <text>[protein]-L-glutamate 5-O-methyl ester + H2O = L-glutamyl-[protein] + methanol + H(+)</text>
        <dbReference type="Rhea" id="RHEA:23236"/>
        <dbReference type="Rhea" id="RHEA-COMP:10208"/>
        <dbReference type="Rhea" id="RHEA-COMP:10311"/>
        <dbReference type="ChEBI" id="CHEBI:15377"/>
        <dbReference type="ChEBI" id="CHEBI:15378"/>
        <dbReference type="ChEBI" id="CHEBI:17790"/>
        <dbReference type="ChEBI" id="CHEBI:29973"/>
        <dbReference type="ChEBI" id="CHEBI:82795"/>
        <dbReference type="EC" id="3.1.1.61"/>
    </reaction>
</comment>
<dbReference type="GO" id="GO:0006935">
    <property type="term" value="P:chemotaxis"/>
    <property type="evidence" value="ECO:0007669"/>
    <property type="project" value="UniProtKB-UniRule"/>
</dbReference>
<dbReference type="Pfam" id="PF01339">
    <property type="entry name" value="CheB_methylest"/>
    <property type="match status" value="1"/>
</dbReference>
<name>A0A0P9KSF4_9PSED</name>
<dbReference type="Gene3D" id="3.40.50.180">
    <property type="entry name" value="Methylesterase CheB, C-terminal domain"/>
    <property type="match status" value="1"/>
</dbReference>
<proteinExistence type="predicted"/>
<organism evidence="6 7">
    <name type="scientific">Pseudomonas syringae pv. antirrhini</name>
    <dbReference type="NCBI Taxonomy" id="251702"/>
    <lineage>
        <taxon>Bacteria</taxon>
        <taxon>Pseudomonadati</taxon>
        <taxon>Pseudomonadota</taxon>
        <taxon>Gammaproteobacteria</taxon>
        <taxon>Pseudomonadales</taxon>
        <taxon>Pseudomonadaceae</taxon>
        <taxon>Pseudomonas</taxon>
    </lineage>
</organism>
<comment type="caution">
    <text evidence="6">The sequence shown here is derived from an EMBL/GenBank/DDBJ whole genome shotgun (WGS) entry which is preliminary data.</text>
</comment>
<dbReference type="GO" id="GO:0005737">
    <property type="term" value="C:cytoplasm"/>
    <property type="evidence" value="ECO:0007669"/>
    <property type="project" value="InterPro"/>
</dbReference>
<dbReference type="PATRIC" id="fig|251702.3.peg.4114"/>
<feature type="active site" evidence="4">
    <location>
        <position position="61"/>
    </location>
</feature>
<evidence type="ECO:0000256" key="1">
    <source>
        <dbReference type="ARBA" id="ARBA00022801"/>
    </source>
</evidence>
<dbReference type="PANTHER" id="PTHR42872:SF6">
    <property type="entry name" value="PROTEIN-GLUTAMATE METHYLESTERASE_PROTEIN-GLUTAMINE GLUTAMINASE"/>
    <property type="match status" value="1"/>
</dbReference>
<dbReference type="GO" id="GO:0000156">
    <property type="term" value="F:phosphorelay response regulator activity"/>
    <property type="evidence" value="ECO:0007669"/>
    <property type="project" value="InterPro"/>
</dbReference>
<evidence type="ECO:0000259" key="5">
    <source>
        <dbReference type="PROSITE" id="PS50122"/>
    </source>
</evidence>
<dbReference type="InterPro" id="IPR035909">
    <property type="entry name" value="CheB_C"/>
</dbReference>
<dbReference type="GO" id="GO:0008984">
    <property type="term" value="F:protein-glutamate methylesterase activity"/>
    <property type="evidence" value="ECO:0007669"/>
    <property type="project" value="UniProtKB-EC"/>
</dbReference>
<dbReference type="PROSITE" id="PS50122">
    <property type="entry name" value="CHEB"/>
    <property type="match status" value="1"/>
</dbReference>
<protein>
    <recommendedName>
        <fullName evidence="2">protein-glutamate methylesterase</fullName>
        <ecNumber evidence="2">3.1.1.61</ecNumber>
    </recommendedName>
</protein>
<evidence type="ECO:0000313" key="6">
    <source>
        <dbReference type="EMBL" id="KPW43247.1"/>
    </source>
</evidence>
<evidence type="ECO:0000256" key="2">
    <source>
        <dbReference type="ARBA" id="ARBA00039140"/>
    </source>
</evidence>
<dbReference type="AlphaFoldDB" id="A0A0P9KSF4"/>
<sequence length="240" mass="25845">MSSRFSGVGQQGNRGFLCLRRCLRDIGKARADLPKAMRTTFGDAPSSHDLPVVDAIVVGASAGGVEALLKIFSYLGPDFGLPILTVLHVPEDRRSQLAHVFQNRLAIPVKEADDKEDIVPGTLYFAPPGYHVSVESDFSLSLSQEDRVFYSRPSIDILFGSAADAYGPRLAGILLTGANNDGARGLMQIKKYGGFTVIQDPSQAQVSTMPEAGLALHAPDYLLSLNDIGRLLVELERTAC</sequence>
<feature type="active site" evidence="4">
    <location>
        <position position="88"/>
    </location>
</feature>
<evidence type="ECO:0000256" key="3">
    <source>
        <dbReference type="ARBA" id="ARBA00048267"/>
    </source>
</evidence>
<dbReference type="EC" id="3.1.1.61" evidence="2"/>
<dbReference type="CDD" id="cd16433">
    <property type="entry name" value="CheB"/>
    <property type="match status" value="1"/>
</dbReference>
<dbReference type="SUPFAM" id="SSF52738">
    <property type="entry name" value="Methylesterase CheB, C-terminal domain"/>
    <property type="match status" value="1"/>
</dbReference>
<dbReference type="PANTHER" id="PTHR42872">
    <property type="entry name" value="PROTEIN-GLUTAMATE METHYLESTERASE/PROTEIN-GLUTAMINE GLUTAMINASE"/>
    <property type="match status" value="1"/>
</dbReference>
<evidence type="ECO:0000256" key="4">
    <source>
        <dbReference type="PROSITE-ProRule" id="PRU00050"/>
    </source>
</evidence>
<dbReference type="Proteomes" id="UP000050425">
    <property type="component" value="Unassembled WGS sequence"/>
</dbReference>
<accession>A0A0P9KSF4</accession>